<accession>A0A511R225</accession>
<name>A0A511R225_9DEIN</name>
<dbReference type="EMBL" id="BJXL01000055">
    <property type="protein sequence ID" value="GEM83661.1"/>
    <property type="molecule type" value="Genomic_DNA"/>
</dbReference>
<keyword evidence="1" id="KW-0802">TPR repeat</keyword>
<comment type="caution">
    <text evidence="2">The sequence shown here is derived from an EMBL/GenBank/DDBJ whole genome shotgun (WGS) entry which is preliminary data.</text>
</comment>
<dbReference type="SUPFAM" id="SSF48452">
    <property type="entry name" value="TPR-like"/>
    <property type="match status" value="2"/>
</dbReference>
<evidence type="ECO:0000256" key="1">
    <source>
        <dbReference type="PROSITE-ProRule" id="PRU00339"/>
    </source>
</evidence>
<reference evidence="2 3" key="1">
    <citation type="submission" date="2019-07" db="EMBL/GenBank/DDBJ databases">
        <title>Whole genome shotgun sequence of Meiothermus hypogaeus NBRC 106114.</title>
        <authorList>
            <person name="Hosoyama A."/>
            <person name="Uohara A."/>
            <person name="Ohji S."/>
            <person name="Ichikawa N."/>
        </authorList>
    </citation>
    <scope>NUCLEOTIDE SEQUENCE [LARGE SCALE GENOMIC DNA]</scope>
    <source>
        <strain evidence="2 3">NBRC 106114</strain>
    </source>
</reference>
<dbReference type="InterPro" id="IPR019734">
    <property type="entry name" value="TPR_rpt"/>
</dbReference>
<protein>
    <submittedName>
        <fullName evidence="2">Uncharacterized protein</fullName>
    </submittedName>
</protein>
<dbReference type="InterPro" id="IPR011990">
    <property type="entry name" value="TPR-like_helical_dom_sf"/>
</dbReference>
<gene>
    <name evidence="2" type="ORF">MHY01S_18270</name>
</gene>
<dbReference type="InterPro" id="IPR036388">
    <property type="entry name" value="WH-like_DNA-bd_sf"/>
</dbReference>
<sequence>MLEAGHDQPALQLLNNVFEQCQTYQQALDLLERLRRLPLAYNHNPTAARLYVQTLCRARRPDEILQFFSNHSPEAALWVYQAWALVRLGCYQEALQTLENATPATDMDWSIFYRSKGEALFWTGDPGWLEVFDGSRAHLQGTALGRMLLDRGWFLNHRGQRPAALVSWAEALAYLERDPYYLAWAHHSLGSALLHDQPHKAEQHLLEAYRVSRKEAAREFRARALVGLGAVRRSLGEWERALHSYQRAFKEAGDTQDRLLALWGWGHTLRLMGHVEQAFSKLIQAWELKPEEWLEADLAAVRLMLGEQKSVAESLPRLSGLLQAGKLGERGQMVLRVVEAELSRLQGCEHQARTILTGLSPQSLWVREELLCFPALAKQVGLDIQPTPYRVEVQPFGRLEVRVNGRRVPIAAISKAGELLVFLLVNGNKASLELLLDRLSDPANKNPRKALWETIEKLRRALGWKDSVQSCGGVYTLDPRAEWVCDLEPQSYPFPGAEDPSQTFMAGYYSEWVEEWRQQWLVV</sequence>
<dbReference type="Gene3D" id="1.10.10.10">
    <property type="entry name" value="Winged helix-like DNA-binding domain superfamily/Winged helix DNA-binding domain"/>
    <property type="match status" value="1"/>
</dbReference>
<evidence type="ECO:0000313" key="3">
    <source>
        <dbReference type="Proteomes" id="UP000321197"/>
    </source>
</evidence>
<dbReference type="SMART" id="SM00028">
    <property type="entry name" value="TPR"/>
    <property type="match status" value="4"/>
</dbReference>
<dbReference type="Gene3D" id="1.25.40.10">
    <property type="entry name" value="Tetratricopeptide repeat domain"/>
    <property type="match status" value="2"/>
</dbReference>
<feature type="repeat" description="TPR" evidence="1">
    <location>
        <begin position="222"/>
        <end position="255"/>
    </location>
</feature>
<evidence type="ECO:0000313" key="2">
    <source>
        <dbReference type="EMBL" id="GEM83661.1"/>
    </source>
</evidence>
<dbReference type="PROSITE" id="PS50005">
    <property type="entry name" value="TPR"/>
    <property type="match status" value="1"/>
</dbReference>
<dbReference type="AlphaFoldDB" id="A0A511R225"/>
<organism evidence="2 3">
    <name type="scientific">Meiothermus hypogaeus NBRC 106114</name>
    <dbReference type="NCBI Taxonomy" id="1227553"/>
    <lineage>
        <taxon>Bacteria</taxon>
        <taxon>Thermotogati</taxon>
        <taxon>Deinococcota</taxon>
        <taxon>Deinococci</taxon>
        <taxon>Thermales</taxon>
        <taxon>Thermaceae</taxon>
        <taxon>Meiothermus</taxon>
    </lineage>
</organism>
<proteinExistence type="predicted"/>
<dbReference type="Proteomes" id="UP000321197">
    <property type="component" value="Unassembled WGS sequence"/>
</dbReference>
<dbReference type="OrthoDB" id="24612at2"/>